<dbReference type="Proteomes" id="UP001348265">
    <property type="component" value="Unassembled WGS sequence"/>
</dbReference>
<sequence>MDSEQELRAVIKTQAELEPFTGPERMRALARLLVFLRVDVVDVYQEAKHLGLLHQQGLVRGRPVNDEGLVACVTKRFGPVGAMEASGLPTSDRCGGRRVGCGSGGRGAGLP</sequence>
<protein>
    <recommendedName>
        <fullName evidence="4">Transposase</fullName>
    </recommendedName>
</protein>
<organism evidence="2 3">
    <name type="scientific">Streptomyces chrestomyceticus</name>
    <dbReference type="NCBI Taxonomy" id="68185"/>
    <lineage>
        <taxon>Bacteria</taxon>
        <taxon>Bacillati</taxon>
        <taxon>Actinomycetota</taxon>
        <taxon>Actinomycetes</taxon>
        <taxon>Kitasatosporales</taxon>
        <taxon>Streptomycetaceae</taxon>
        <taxon>Streptomyces</taxon>
    </lineage>
</organism>
<accession>A0ABU7WT02</accession>
<evidence type="ECO:0000313" key="2">
    <source>
        <dbReference type="EMBL" id="MEF3113858.1"/>
    </source>
</evidence>
<dbReference type="EMBL" id="JAVFKM010000004">
    <property type="protein sequence ID" value="MEF3113858.1"/>
    <property type="molecule type" value="Genomic_DNA"/>
</dbReference>
<comment type="caution">
    <text evidence="2">The sequence shown here is derived from an EMBL/GenBank/DDBJ whole genome shotgun (WGS) entry which is preliminary data.</text>
</comment>
<feature type="region of interest" description="Disordered" evidence="1">
    <location>
        <begin position="88"/>
        <end position="111"/>
    </location>
</feature>
<reference evidence="2 3" key="1">
    <citation type="submission" date="2023-08" db="EMBL/GenBank/DDBJ databases">
        <authorList>
            <person name="Sharma P."/>
            <person name="Verma V."/>
            <person name="Mohan M.K."/>
            <person name="Dubey A.K."/>
        </authorList>
    </citation>
    <scope>NUCLEOTIDE SEQUENCE [LARGE SCALE GENOMIC DNA]</scope>
    <source>
        <strain evidence="2 3">ADP4</strain>
    </source>
</reference>
<evidence type="ECO:0008006" key="4">
    <source>
        <dbReference type="Google" id="ProtNLM"/>
    </source>
</evidence>
<name>A0ABU7WT02_9ACTN</name>
<evidence type="ECO:0000313" key="3">
    <source>
        <dbReference type="Proteomes" id="UP001348265"/>
    </source>
</evidence>
<dbReference type="RefSeq" id="WP_331786437.1">
    <property type="nucleotide sequence ID" value="NZ_JAVFKM010000004.1"/>
</dbReference>
<proteinExistence type="predicted"/>
<gene>
    <name evidence="2" type="ORF">RB636_11735</name>
</gene>
<feature type="compositionally biased region" description="Gly residues" evidence="1">
    <location>
        <begin position="97"/>
        <end position="111"/>
    </location>
</feature>
<evidence type="ECO:0000256" key="1">
    <source>
        <dbReference type="SAM" id="MobiDB-lite"/>
    </source>
</evidence>
<keyword evidence="3" id="KW-1185">Reference proteome</keyword>